<feature type="compositionally biased region" description="Polar residues" evidence="1">
    <location>
        <begin position="82"/>
        <end position="97"/>
    </location>
</feature>
<feature type="region of interest" description="Disordered" evidence="1">
    <location>
        <begin position="58"/>
        <end position="104"/>
    </location>
</feature>
<feature type="non-terminal residue" evidence="2">
    <location>
        <position position="140"/>
    </location>
</feature>
<dbReference type="AlphaFoldDB" id="A0A146LZS8"/>
<feature type="compositionally biased region" description="Low complexity" evidence="1">
    <location>
        <begin position="67"/>
        <end position="79"/>
    </location>
</feature>
<dbReference type="EMBL" id="GDHC01005960">
    <property type="protein sequence ID" value="JAQ12669.1"/>
    <property type="molecule type" value="Transcribed_RNA"/>
</dbReference>
<evidence type="ECO:0000256" key="1">
    <source>
        <dbReference type="SAM" id="MobiDB-lite"/>
    </source>
</evidence>
<gene>
    <name evidence="2" type="ORF">g.55119</name>
</gene>
<evidence type="ECO:0000313" key="2">
    <source>
        <dbReference type="EMBL" id="JAQ12669.1"/>
    </source>
</evidence>
<organism evidence="2">
    <name type="scientific">Lygus hesperus</name>
    <name type="common">Western plant bug</name>
    <dbReference type="NCBI Taxonomy" id="30085"/>
    <lineage>
        <taxon>Eukaryota</taxon>
        <taxon>Metazoa</taxon>
        <taxon>Ecdysozoa</taxon>
        <taxon>Arthropoda</taxon>
        <taxon>Hexapoda</taxon>
        <taxon>Insecta</taxon>
        <taxon>Pterygota</taxon>
        <taxon>Neoptera</taxon>
        <taxon>Paraneoptera</taxon>
        <taxon>Hemiptera</taxon>
        <taxon>Heteroptera</taxon>
        <taxon>Panheteroptera</taxon>
        <taxon>Cimicomorpha</taxon>
        <taxon>Miridae</taxon>
        <taxon>Mirini</taxon>
        <taxon>Lygus</taxon>
    </lineage>
</organism>
<sequence>MVIFAYVSFGDESHGNGAFSNTWCSDNGDFDLLQGRLLPSDPSDRIGRHYSASCYSPGLKRRHGCSRTRGSSSSRLGPSVQPLRSPTASLPSRTQIFSSDRRQRLQPSLRLPTCSRIDLEMFRQNIDTLQIDSQTASTGK</sequence>
<proteinExistence type="predicted"/>
<reference evidence="2" key="1">
    <citation type="journal article" date="2016" name="Gigascience">
        <title>De novo construction of an expanded transcriptome assembly for the western tarnished plant bug, Lygus hesperus.</title>
        <authorList>
            <person name="Tassone E.E."/>
            <person name="Geib S.M."/>
            <person name="Hall B."/>
            <person name="Fabrick J.A."/>
            <person name="Brent C.S."/>
            <person name="Hull J.J."/>
        </authorList>
    </citation>
    <scope>NUCLEOTIDE SEQUENCE</scope>
</reference>
<accession>A0A146LZS8</accession>
<protein>
    <submittedName>
        <fullName evidence="2">Uncharacterized protein</fullName>
    </submittedName>
</protein>
<name>A0A146LZS8_LYGHE</name>